<gene>
    <name evidence="1" type="ORF">EV132_103600</name>
</gene>
<dbReference type="AlphaFoldDB" id="A0A4V2V9U7"/>
<evidence type="ECO:0000313" key="2">
    <source>
        <dbReference type="Proteomes" id="UP000294576"/>
    </source>
</evidence>
<accession>A0A4V2V9U7</accession>
<comment type="caution">
    <text evidence="1">The sequence shown here is derived from an EMBL/GenBank/DDBJ whole genome shotgun (WGS) entry which is preliminary data.</text>
</comment>
<protein>
    <submittedName>
        <fullName evidence="1">Antitoxin VapB</fullName>
    </submittedName>
</protein>
<dbReference type="EMBL" id="SMBH01000003">
    <property type="protein sequence ID" value="TCU18475.1"/>
    <property type="molecule type" value="Genomic_DNA"/>
</dbReference>
<name>A0A4V2V9U7_RHISU</name>
<dbReference type="Pfam" id="PF07704">
    <property type="entry name" value="PSK_trans_fac"/>
    <property type="match status" value="1"/>
</dbReference>
<evidence type="ECO:0000313" key="1">
    <source>
        <dbReference type="EMBL" id="TCU18475.1"/>
    </source>
</evidence>
<dbReference type="Proteomes" id="UP000294576">
    <property type="component" value="Unassembled WGS sequence"/>
</dbReference>
<sequence>MALSIKTEEADRLARELSRLTGETMTDAITRAMRERLERLRAEQEAQSDYVSRMKAFVRARASRYDRGPVTKQEWDEAVGDTPEELGFSR</sequence>
<reference evidence="1 2" key="1">
    <citation type="submission" date="2019-03" db="EMBL/GenBank/DDBJ databases">
        <title>Genomic Encyclopedia of Type Strains, Phase IV (KMG-V): Genome sequencing to study the core and pangenomes of soil and plant-associated prokaryotes.</title>
        <authorList>
            <person name="Whitman W."/>
        </authorList>
    </citation>
    <scope>NUCLEOTIDE SEQUENCE [LARGE SCALE GENOMIC DNA]</scope>
    <source>
        <strain evidence="1 2">Hc14</strain>
    </source>
</reference>
<proteinExistence type="predicted"/>
<dbReference type="InterPro" id="IPR011660">
    <property type="entry name" value="VapB-like"/>
</dbReference>
<organism evidence="1 2">
    <name type="scientific">Rhizobium sullae</name>
    <name type="common">Rhizobium hedysari</name>
    <dbReference type="NCBI Taxonomy" id="50338"/>
    <lineage>
        <taxon>Bacteria</taxon>
        <taxon>Pseudomonadati</taxon>
        <taxon>Pseudomonadota</taxon>
        <taxon>Alphaproteobacteria</taxon>
        <taxon>Hyphomicrobiales</taxon>
        <taxon>Rhizobiaceae</taxon>
        <taxon>Rhizobium/Agrobacterium group</taxon>
        <taxon>Rhizobium</taxon>
    </lineage>
</organism>
<dbReference type="RefSeq" id="WP_132561048.1">
    <property type="nucleotide sequence ID" value="NZ_SMBH01000003.1"/>
</dbReference>